<evidence type="ECO:0000313" key="2">
    <source>
        <dbReference type="Proteomes" id="UP000028840"/>
    </source>
</evidence>
<evidence type="ECO:0000313" key="1">
    <source>
        <dbReference type="EMBL" id="KFH13149.1"/>
    </source>
</evidence>
<dbReference type="OrthoDB" id="10256233at2759"/>
<comment type="caution">
    <text evidence="1">The sequence shown here is derived from an EMBL/GenBank/DDBJ whole genome shotgun (WGS) entry which is preliminary data.</text>
</comment>
<reference evidence="1 2" key="2">
    <citation type="journal article" date="2015" name="Eukaryot. Cell">
        <title>Genetic mapping reveals that sinefungin resistance in Toxoplasma gondii is controlled by a putative amino acid transporter locus that can be used as a negative selectable marker.</title>
        <authorList>
            <person name="Behnke M.S."/>
            <person name="Khan A."/>
            <person name="Sibley L.D."/>
        </authorList>
    </citation>
    <scope>NUCLEOTIDE SEQUENCE [LARGE SCALE GENOMIC DNA]</scope>
    <source>
        <strain evidence="1 2">VAND</strain>
    </source>
</reference>
<keyword evidence="1" id="KW-0067">ATP-binding</keyword>
<dbReference type="EMBL" id="AEYJ02000057">
    <property type="protein sequence ID" value="KFH13149.1"/>
    <property type="molecule type" value="Genomic_DNA"/>
</dbReference>
<gene>
    <name evidence="1" type="ORF">TGVAND_226090</name>
</gene>
<keyword evidence="1" id="KW-0347">Helicase</keyword>
<organism evidence="1 2">
    <name type="scientific">Toxoplasma gondii VAND</name>
    <dbReference type="NCBI Taxonomy" id="933077"/>
    <lineage>
        <taxon>Eukaryota</taxon>
        <taxon>Sar</taxon>
        <taxon>Alveolata</taxon>
        <taxon>Apicomplexa</taxon>
        <taxon>Conoidasida</taxon>
        <taxon>Coccidia</taxon>
        <taxon>Eucoccidiorida</taxon>
        <taxon>Eimeriorina</taxon>
        <taxon>Sarcocystidae</taxon>
        <taxon>Toxoplasma</taxon>
    </lineage>
</organism>
<accession>A0A086QKL7</accession>
<keyword evidence="1" id="KW-0547">Nucleotide-binding</keyword>
<name>A0A086QKL7_TOXGO</name>
<keyword evidence="1" id="KW-0378">Hydrolase</keyword>
<sequence length="229" mass="25294">MRVHLNPLTYELLEVKEEHFRPLLARAESLLQTHGPSVFAAALAFLQGRHRLPRFSGARAELSDSEEFSSRSLLSGRKGFAAVLVYDPTHQELDSPAAAARYLRTRLPESARHDAVGLVCKSVNGYVGDVAVVYANKLVDASDVFSAERPTEESWTGPPVYPLEELPRLVLSEAAKHLGRRRRRVQLPWAKMKQQGSGASAIVLGGRRKGEVLKTVADIKQHQRGIATL</sequence>
<dbReference type="AlphaFoldDB" id="A0A086QKL7"/>
<dbReference type="Proteomes" id="UP000028840">
    <property type="component" value="Unassembled WGS sequence"/>
</dbReference>
<protein>
    <submittedName>
        <fullName evidence="1">DEAD/DEAH box helicase domain-containing protein</fullName>
    </submittedName>
</protein>
<dbReference type="VEuPathDB" id="ToxoDB:TGVAND_226090"/>
<proteinExistence type="predicted"/>
<dbReference type="GO" id="GO:0004386">
    <property type="term" value="F:helicase activity"/>
    <property type="evidence" value="ECO:0007669"/>
    <property type="project" value="UniProtKB-KW"/>
</dbReference>
<reference evidence="1 2" key="1">
    <citation type="submission" date="2014-08" db="EMBL/GenBank/DDBJ databases">
        <authorList>
            <person name="Sibley D."/>
            <person name="Venepally P."/>
            <person name="Karamycheva S."/>
            <person name="Hadjithomas M."/>
            <person name="Khan A."/>
            <person name="Brunk B."/>
            <person name="Roos D."/>
            <person name="Caler E."/>
            <person name="Lorenzi H."/>
        </authorList>
    </citation>
    <scope>NUCLEOTIDE SEQUENCE [LARGE SCALE GENOMIC DNA]</scope>
    <source>
        <strain evidence="1 2">VAND</strain>
    </source>
</reference>